<dbReference type="AlphaFoldDB" id="A0A517XV48"/>
<dbReference type="RefSeq" id="WP_145240270.1">
    <property type="nucleotide sequence ID" value="NZ_CP036273.1"/>
</dbReference>
<gene>
    <name evidence="1" type="ORF">ETAA1_33430</name>
</gene>
<dbReference type="KEGG" id="uli:ETAA1_33430"/>
<protein>
    <submittedName>
        <fullName evidence="1">Uncharacterized protein</fullName>
    </submittedName>
</protein>
<reference evidence="1 2" key="1">
    <citation type="submission" date="2019-02" db="EMBL/GenBank/DDBJ databases">
        <title>Deep-cultivation of Planctomycetes and their phenomic and genomic characterization uncovers novel biology.</title>
        <authorList>
            <person name="Wiegand S."/>
            <person name="Jogler M."/>
            <person name="Boedeker C."/>
            <person name="Pinto D."/>
            <person name="Vollmers J."/>
            <person name="Rivas-Marin E."/>
            <person name="Kohn T."/>
            <person name="Peeters S.H."/>
            <person name="Heuer A."/>
            <person name="Rast P."/>
            <person name="Oberbeckmann S."/>
            <person name="Bunk B."/>
            <person name="Jeske O."/>
            <person name="Meyerdierks A."/>
            <person name="Storesund J.E."/>
            <person name="Kallscheuer N."/>
            <person name="Luecker S."/>
            <person name="Lage O.M."/>
            <person name="Pohl T."/>
            <person name="Merkel B.J."/>
            <person name="Hornburger P."/>
            <person name="Mueller R.-W."/>
            <person name="Bruemmer F."/>
            <person name="Labrenz M."/>
            <person name="Spormann A.M."/>
            <person name="Op den Camp H."/>
            <person name="Overmann J."/>
            <person name="Amann R."/>
            <person name="Jetten M.S.M."/>
            <person name="Mascher T."/>
            <person name="Medema M.H."/>
            <person name="Devos D.P."/>
            <person name="Kaster A.-K."/>
            <person name="Ovreas L."/>
            <person name="Rohde M."/>
            <person name="Galperin M.Y."/>
            <person name="Jogler C."/>
        </authorList>
    </citation>
    <scope>NUCLEOTIDE SEQUENCE [LARGE SCALE GENOMIC DNA]</scope>
    <source>
        <strain evidence="1 2">ETA_A1</strain>
    </source>
</reference>
<sequence length="233" mass="25832">MAILDDERLAPTVRQLERHLQQRVVKLAWYHRLGVLLGRIQECSRYGDDWIRAVGGRFGLDRSLIYSTLNCAGRCSPADIRAWDGRISWAKLCVALRVKDDERRAATINRAITLAQPVREMSADVGCHEVSNRPRGGRRAAPPRSKGFERNVAGYLRQLDRQTSYQDAIFAAQSGGLLATIRDGVSTPPRVLGDLRSLVVELDRVGRTLTADAVQLADALADLERTGSEVDVS</sequence>
<evidence type="ECO:0000313" key="2">
    <source>
        <dbReference type="Proteomes" id="UP000319576"/>
    </source>
</evidence>
<organism evidence="1 2">
    <name type="scientific">Urbifossiella limnaea</name>
    <dbReference type="NCBI Taxonomy" id="2528023"/>
    <lineage>
        <taxon>Bacteria</taxon>
        <taxon>Pseudomonadati</taxon>
        <taxon>Planctomycetota</taxon>
        <taxon>Planctomycetia</taxon>
        <taxon>Gemmatales</taxon>
        <taxon>Gemmataceae</taxon>
        <taxon>Urbifossiella</taxon>
    </lineage>
</organism>
<proteinExistence type="predicted"/>
<name>A0A517XV48_9BACT</name>
<accession>A0A517XV48</accession>
<dbReference type="Proteomes" id="UP000319576">
    <property type="component" value="Chromosome"/>
</dbReference>
<keyword evidence="2" id="KW-1185">Reference proteome</keyword>
<dbReference type="EMBL" id="CP036273">
    <property type="protein sequence ID" value="QDU21376.1"/>
    <property type="molecule type" value="Genomic_DNA"/>
</dbReference>
<evidence type="ECO:0000313" key="1">
    <source>
        <dbReference type="EMBL" id="QDU21376.1"/>
    </source>
</evidence>